<feature type="chain" id="PRO_5019426691" evidence="7">
    <location>
        <begin position="21"/>
        <end position="121"/>
    </location>
</feature>
<dbReference type="AlphaFoldDB" id="A0A437M2Q5"/>
<dbReference type="PROSITE" id="PS51007">
    <property type="entry name" value="CYTC"/>
    <property type="match status" value="1"/>
</dbReference>
<keyword evidence="3 6" id="KW-0479">Metal-binding</keyword>
<evidence type="ECO:0000313" key="9">
    <source>
        <dbReference type="EMBL" id="RVT91866.1"/>
    </source>
</evidence>
<evidence type="ECO:0000256" key="6">
    <source>
        <dbReference type="PROSITE-ProRule" id="PRU00433"/>
    </source>
</evidence>
<keyword evidence="10" id="KW-1185">Reference proteome</keyword>
<dbReference type="GO" id="GO:0020037">
    <property type="term" value="F:heme binding"/>
    <property type="evidence" value="ECO:0007669"/>
    <property type="project" value="InterPro"/>
</dbReference>
<dbReference type="PANTHER" id="PTHR11961">
    <property type="entry name" value="CYTOCHROME C"/>
    <property type="match status" value="1"/>
</dbReference>
<gene>
    <name evidence="9" type="ORF">EOD42_20825</name>
</gene>
<feature type="signal peptide" evidence="7">
    <location>
        <begin position="1"/>
        <end position="20"/>
    </location>
</feature>
<dbReference type="SUPFAM" id="SSF46626">
    <property type="entry name" value="Cytochrome c"/>
    <property type="match status" value="1"/>
</dbReference>
<dbReference type="Pfam" id="PF00034">
    <property type="entry name" value="Cytochrom_C"/>
    <property type="match status" value="1"/>
</dbReference>
<dbReference type="OrthoDB" id="9805828at2"/>
<keyword evidence="5 6" id="KW-0408">Iron</keyword>
<dbReference type="InterPro" id="IPR002327">
    <property type="entry name" value="Cyt_c_1A/1B"/>
</dbReference>
<evidence type="ECO:0000256" key="2">
    <source>
        <dbReference type="ARBA" id="ARBA00022617"/>
    </source>
</evidence>
<keyword evidence="4" id="KW-0249">Electron transport</keyword>
<reference evidence="9 10" key="1">
    <citation type="submission" date="2019-01" db="EMBL/GenBank/DDBJ databases">
        <authorList>
            <person name="Chen W.-M."/>
        </authorList>
    </citation>
    <scope>NUCLEOTIDE SEQUENCE [LARGE SCALE GENOMIC DNA]</scope>
    <source>
        <strain evidence="9 10">CCP-6</strain>
    </source>
</reference>
<evidence type="ECO:0000256" key="4">
    <source>
        <dbReference type="ARBA" id="ARBA00022982"/>
    </source>
</evidence>
<dbReference type="Proteomes" id="UP000282957">
    <property type="component" value="Unassembled WGS sequence"/>
</dbReference>
<keyword evidence="2 6" id="KW-0349">Heme</keyword>
<name>A0A437M2Q5_9PROT</name>
<protein>
    <submittedName>
        <fullName evidence="9">C-type cytochrome</fullName>
    </submittedName>
</protein>
<evidence type="ECO:0000259" key="8">
    <source>
        <dbReference type="PROSITE" id="PS51007"/>
    </source>
</evidence>
<dbReference type="PRINTS" id="PR00604">
    <property type="entry name" value="CYTCHRMECIAB"/>
</dbReference>
<comment type="caution">
    <text evidence="9">The sequence shown here is derived from an EMBL/GenBank/DDBJ whole genome shotgun (WGS) entry which is preliminary data.</text>
</comment>
<proteinExistence type="predicted"/>
<dbReference type="GO" id="GO:0046872">
    <property type="term" value="F:metal ion binding"/>
    <property type="evidence" value="ECO:0007669"/>
    <property type="project" value="UniProtKB-KW"/>
</dbReference>
<evidence type="ECO:0000256" key="5">
    <source>
        <dbReference type="ARBA" id="ARBA00023004"/>
    </source>
</evidence>
<dbReference type="Gene3D" id="1.10.760.10">
    <property type="entry name" value="Cytochrome c-like domain"/>
    <property type="match status" value="1"/>
</dbReference>
<dbReference type="EMBL" id="SACL01000009">
    <property type="protein sequence ID" value="RVT91866.1"/>
    <property type="molecule type" value="Genomic_DNA"/>
</dbReference>
<evidence type="ECO:0000256" key="7">
    <source>
        <dbReference type="SAM" id="SignalP"/>
    </source>
</evidence>
<evidence type="ECO:0000313" key="10">
    <source>
        <dbReference type="Proteomes" id="UP000282957"/>
    </source>
</evidence>
<evidence type="ECO:0000256" key="1">
    <source>
        <dbReference type="ARBA" id="ARBA00022448"/>
    </source>
</evidence>
<dbReference type="GO" id="GO:0009055">
    <property type="term" value="F:electron transfer activity"/>
    <property type="evidence" value="ECO:0007669"/>
    <property type="project" value="InterPro"/>
</dbReference>
<feature type="domain" description="Cytochrome c" evidence="8">
    <location>
        <begin position="22"/>
        <end position="121"/>
    </location>
</feature>
<evidence type="ECO:0000256" key="3">
    <source>
        <dbReference type="ARBA" id="ARBA00022723"/>
    </source>
</evidence>
<keyword evidence="1" id="KW-0813">Transport</keyword>
<accession>A0A437M2Q5</accession>
<keyword evidence="7" id="KW-0732">Signal</keyword>
<sequence>MKKAALAALLALGCATGASAQEAAAEGRRLFQQRCASCHATETGINRIGPSLAGVTGRQAGRLEGARITEALRGSGLTWDEATLDRFLQAPRQLVPGTSMMVALSNPAQRAAVLAYLATLR</sequence>
<dbReference type="InterPro" id="IPR009056">
    <property type="entry name" value="Cyt_c-like_dom"/>
</dbReference>
<organism evidence="9 10">
    <name type="scientific">Rhodovarius crocodyli</name>
    <dbReference type="NCBI Taxonomy" id="1979269"/>
    <lineage>
        <taxon>Bacteria</taxon>
        <taxon>Pseudomonadati</taxon>
        <taxon>Pseudomonadota</taxon>
        <taxon>Alphaproteobacteria</taxon>
        <taxon>Acetobacterales</taxon>
        <taxon>Roseomonadaceae</taxon>
        <taxon>Rhodovarius</taxon>
    </lineage>
</organism>
<dbReference type="InterPro" id="IPR036909">
    <property type="entry name" value="Cyt_c-like_dom_sf"/>
</dbReference>